<sequence length="155" mass="17400">MDVSYIFSCALLVASVSSSTITPPDILWLDENEVCKRSVHSGKTYVCKVLSDCKTAIDDIRDNVKYPTICLIKGNMPVVCCAPETVSRNERLGKDDEKKPIDSPEITLHFENDKDGLVQDNLITFSRPRSKLSWRSLNQPNTNKNRNEPLSIISV</sequence>
<evidence type="ECO:0000256" key="1">
    <source>
        <dbReference type="SAM" id="MobiDB-lite"/>
    </source>
</evidence>
<accession>A0A5E4NSD0</accession>
<evidence type="ECO:0000313" key="4">
    <source>
        <dbReference type="Proteomes" id="UP000325440"/>
    </source>
</evidence>
<dbReference type="OrthoDB" id="6572477at2759"/>
<feature type="signal peptide" evidence="2">
    <location>
        <begin position="1"/>
        <end position="18"/>
    </location>
</feature>
<feature type="region of interest" description="Disordered" evidence="1">
    <location>
        <begin position="134"/>
        <end position="155"/>
    </location>
</feature>
<dbReference type="AlphaFoldDB" id="A0A5E4NSD0"/>
<protein>
    <submittedName>
        <fullName evidence="3">Uncharacterized protein</fullName>
    </submittedName>
</protein>
<feature type="chain" id="PRO_5023082777" evidence="2">
    <location>
        <begin position="19"/>
        <end position="155"/>
    </location>
</feature>
<dbReference type="EMBL" id="CABPRJ010002421">
    <property type="protein sequence ID" value="VVC45930.1"/>
    <property type="molecule type" value="Genomic_DNA"/>
</dbReference>
<evidence type="ECO:0000313" key="3">
    <source>
        <dbReference type="EMBL" id="VVC45930.1"/>
    </source>
</evidence>
<name>A0A5E4NSD0_9HEMI</name>
<evidence type="ECO:0000256" key="2">
    <source>
        <dbReference type="SAM" id="SignalP"/>
    </source>
</evidence>
<feature type="compositionally biased region" description="Polar residues" evidence="1">
    <location>
        <begin position="134"/>
        <end position="144"/>
    </location>
</feature>
<gene>
    <name evidence="3" type="ORF">CINCED_3A024055</name>
</gene>
<keyword evidence="4" id="KW-1185">Reference proteome</keyword>
<reference evidence="3 4" key="1">
    <citation type="submission" date="2019-08" db="EMBL/GenBank/DDBJ databases">
        <authorList>
            <person name="Alioto T."/>
            <person name="Alioto T."/>
            <person name="Gomez Garrido J."/>
        </authorList>
    </citation>
    <scope>NUCLEOTIDE SEQUENCE [LARGE SCALE GENOMIC DNA]</scope>
</reference>
<organism evidence="3 4">
    <name type="scientific">Cinara cedri</name>
    <dbReference type="NCBI Taxonomy" id="506608"/>
    <lineage>
        <taxon>Eukaryota</taxon>
        <taxon>Metazoa</taxon>
        <taxon>Ecdysozoa</taxon>
        <taxon>Arthropoda</taxon>
        <taxon>Hexapoda</taxon>
        <taxon>Insecta</taxon>
        <taxon>Pterygota</taxon>
        <taxon>Neoptera</taxon>
        <taxon>Paraneoptera</taxon>
        <taxon>Hemiptera</taxon>
        <taxon>Sternorrhyncha</taxon>
        <taxon>Aphidomorpha</taxon>
        <taxon>Aphidoidea</taxon>
        <taxon>Aphididae</taxon>
        <taxon>Lachninae</taxon>
        <taxon>Cinara</taxon>
    </lineage>
</organism>
<dbReference type="Proteomes" id="UP000325440">
    <property type="component" value="Unassembled WGS sequence"/>
</dbReference>
<keyword evidence="2" id="KW-0732">Signal</keyword>
<proteinExistence type="predicted"/>